<dbReference type="Gene3D" id="2.40.160.20">
    <property type="match status" value="1"/>
</dbReference>
<accession>A0A9W8S3R2</accession>
<keyword evidence="1" id="KW-0732">Signal</keyword>
<keyword evidence="3" id="KW-1185">Reference proteome</keyword>
<sequence>MLLTHIAFTLASGAIAVGASYLPSTTTSSITVPTPTFLFTAHLNLAKPLDPIPLVEGGVVIVEPITNGTVIGHAFNGTIHGGLVGAVVATNNTITGKKPVQIPSIYVYGESTDGLPFFVQETGIGPQAGQNTRLQIAVGGKYKSLQSEFIIGQPVPSKDRTSVTVHCFGVPLPPGI</sequence>
<proteinExistence type="predicted"/>
<comment type="caution">
    <text evidence="2">The sequence shown here is derived from an EMBL/GenBank/DDBJ whole genome shotgun (WGS) entry which is preliminary data.</text>
</comment>
<evidence type="ECO:0000256" key="1">
    <source>
        <dbReference type="SAM" id="SignalP"/>
    </source>
</evidence>
<dbReference type="AlphaFoldDB" id="A0A9W8S3R2"/>
<evidence type="ECO:0000313" key="3">
    <source>
        <dbReference type="Proteomes" id="UP001152049"/>
    </source>
</evidence>
<feature type="signal peptide" evidence="1">
    <location>
        <begin position="1"/>
        <end position="19"/>
    </location>
</feature>
<evidence type="ECO:0000313" key="2">
    <source>
        <dbReference type="EMBL" id="KAJ4265287.1"/>
    </source>
</evidence>
<dbReference type="EMBL" id="JAOQAZ010000006">
    <property type="protein sequence ID" value="KAJ4265287.1"/>
    <property type="molecule type" value="Genomic_DNA"/>
</dbReference>
<dbReference type="OrthoDB" id="5419179at2759"/>
<organism evidence="2 3">
    <name type="scientific">Fusarium torreyae</name>
    <dbReference type="NCBI Taxonomy" id="1237075"/>
    <lineage>
        <taxon>Eukaryota</taxon>
        <taxon>Fungi</taxon>
        <taxon>Dikarya</taxon>
        <taxon>Ascomycota</taxon>
        <taxon>Pezizomycotina</taxon>
        <taxon>Sordariomycetes</taxon>
        <taxon>Hypocreomycetidae</taxon>
        <taxon>Hypocreales</taxon>
        <taxon>Nectriaceae</taxon>
        <taxon>Fusarium</taxon>
    </lineage>
</organism>
<reference evidence="2" key="1">
    <citation type="submission" date="2022-09" db="EMBL/GenBank/DDBJ databases">
        <title>Fusarium specimens isolated from Avocado Roots.</title>
        <authorList>
            <person name="Stajich J."/>
            <person name="Roper C."/>
            <person name="Heimlech-Rivalta G."/>
        </authorList>
    </citation>
    <scope>NUCLEOTIDE SEQUENCE</scope>
    <source>
        <strain evidence="2">CF00136</strain>
    </source>
</reference>
<protein>
    <submittedName>
        <fullName evidence="2">Uncharacterized protein</fullName>
    </submittedName>
</protein>
<dbReference type="Proteomes" id="UP001152049">
    <property type="component" value="Unassembled WGS sequence"/>
</dbReference>
<gene>
    <name evidence="2" type="ORF">NW762_004572</name>
</gene>
<feature type="chain" id="PRO_5040811483" evidence="1">
    <location>
        <begin position="20"/>
        <end position="176"/>
    </location>
</feature>
<name>A0A9W8S3R2_9HYPO</name>